<protein>
    <submittedName>
        <fullName evidence="1">Uncharacterized protein</fullName>
    </submittedName>
</protein>
<evidence type="ECO:0000313" key="2">
    <source>
        <dbReference type="Proteomes" id="UP000297245"/>
    </source>
</evidence>
<keyword evidence="2" id="KW-1185">Reference proteome</keyword>
<name>A0A4S8L2Q5_DENBC</name>
<proteinExistence type="predicted"/>
<organism evidence="1 2">
    <name type="scientific">Dendrothele bispora (strain CBS 962.96)</name>
    <dbReference type="NCBI Taxonomy" id="1314807"/>
    <lineage>
        <taxon>Eukaryota</taxon>
        <taxon>Fungi</taxon>
        <taxon>Dikarya</taxon>
        <taxon>Basidiomycota</taxon>
        <taxon>Agaricomycotina</taxon>
        <taxon>Agaricomycetes</taxon>
        <taxon>Agaricomycetidae</taxon>
        <taxon>Agaricales</taxon>
        <taxon>Agaricales incertae sedis</taxon>
        <taxon>Dendrothele</taxon>
    </lineage>
</organism>
<accession>A0A4S8L2Q5</accession>
<dbReference type="OrthoDB" id="3055692at2759"/>
<dbReference type="EMBL" id="ML179710">
    <property type="protein sequence ID" value="THU82756.1"/>
    <property type="molecule type" value="Genomic_DNA"/>
</dbReference>
<reference evidence="1 2" key="1">
    <citation type="journal article" date="2019" name="Nat. Ecol. Evol.">
        <title>Megaphylogeny resolves global patterns of mushroom evolution.</title>
        <authorList>
            <person name="Varga T."/>
            <person name="Krizsan K."/>
            <person name="Foldi C."/>
            <person name="Dima B."/>
            <person name="Sanchez-Garcia M."/>
            <person name="Sanchez-Ramirez S."/>
            <person name="Szollosi G.J."/>
            <person name="Szarkandi J.G."/>
            <person name="Papp V."/>
            <person name="Albert L."/>
            <person name="Andreopoulos W."/>
            <person name="Angelini C."/>
            <person name="Antonin V."/>
            <person name="Barry K.W."/>
            <person name="Bougher N.L."/>
            <person name="Buchanan P."/>
            <person name="Buyck B."/>
            <person name="Bense V."/>
            <person name="Catcheside P."/>
            <person name="Chovatia M."/>
            <person name="Cooper J."/>
            <person name="Damon W."/>
            <person name="Desjardin D."/>
            <person name="Finy P."/>
            <person name="Geml J."/>
            <person name="Haridas S."/>
            <person name="Hughes K."/>
            <person name="Justo A."/>
            <person name="Karasinski D."/>
            <person name="Kautmanova I."/>
            <person name="Kiss B."/>
            <person name="Kocsube S."/>
            <person name="Kotiranta H."/>
            <person name="LaButti K.M."/>
            <person name="Lechner B.E."/>
            <person name="Liimatainen K."/>
            <person name="Lipzen A."/>
            <person name="Lukacs Z."/>
            <person name="Mihaltcheva S."/>
            <person name="Morgado L.N."/>
            <person name="Niskanen T."/>
            <person name="Noordeloos M.E."/>
            <person name="Ohm R.A."/>
            <person name="Ortiz-Santana B."/>
            <person name="Ovrebo C."/>
            <person name="Racz N."/>
            <person name="Riley R."/>
            <person name="Savchenko A."/>
            <person name="Shiryaev A."/>
            <person name="Soop K."/>
            <person name="Spirin V."/>
            <person name="Szebenyi C."/>
            <person name="Tomsovsky M."/>
            <person name="Tulloss R.E."/>
            <person name="Uehling J."/>
            <person name="Grigoriev I.V."/>
            <person name="Vagvolgyi C."/>
            <person name="Papp T."/>
            <person name="Martin F.M."/>
            <person name="Miettinen O."/>
            <person name="Hibbett D.S."/>
            <person name="Nagy L.G."/>
        </authorList>
    </citation>
    <scope>NUCLEOTIDE SEQUENCE [LARGE SCALE GENOMIC DNA]</scope>
    <source>
        <strain evidence="1 2">CBS 962.96</strain>
    </source>
</reference>
<evidence type="ECO:0000313" key="1">
    <source>
        <dbReference type="EMBL" id="THU82756.1"/>
    </source>
</evidence>
<dbReference type="AlphaFoldDB" id="A0A4S8L2Q5"/>
<dbReference type="Proteomes" id="UP000297245">
    <property type="component" value="Unassembled WGS sequence"/>
</dbReference>
<sequence length="197" mass="22527">MSPNHQPLSCTVKMIPVKFLYDLAEKHSASVAEAQRWDQMEQSLYVDSIWNHYPINHLVFRIVEGGSGTKMVYRRAYTICSPLGQQSWYDSRPGLSVTDWVLTQSERAAFEDMSVPCIFLTHLSKLQAEEIVRAIRKLVRGDIFPSECIQNDGSNDIQNMLSLPKINLQLQLFSNPGVKRMRTHGLDTFRIVVTDII</sequence>
<gene>
    <name evidence="1" type="ORF">K435DRAFT_808046</name>
</gene>